<dbReference type="InterPro" id="IPR050426">
    <property type="entry name" value="Glycosyltransferase_28"/>
</dbReference>
<dbReference type="PANTHER" id="PTHR48050:SF13">
    <property type="entry name" value="STEROL 3-BETA-GLUCOSYLTRANSFERASE UGT80A2"/>
    <property type="match status" value="1"/>
</dbReference>
<name>A0A7H1B174_9ACTN</name>
<dbReference type="KEGG" id="sxn:IAG42_01840"/>
<feature type="domain" description="Glycosyltransferase family 28 N-terminal" evidence="2">
    <location>
        <begin position="3"/>
        <end position="60"/>
    </location>
</feature>
<evidence type="ECO:0000259" key="2">
    <source>
        <dbReference type="Pfam" id="PF03033"/>
    </source>
</evidence>
<dbReference type="GO" id="GO:0005975">
    <property type="term" value="P:carbohydrate metabolic process"/>
    <property type="evidence" value="ECO:0007669"/>
    <property type="project" value="InterPro"/>
</dbReference>
<dbReference type="FunFam" id="3.40.50.2000:FF:000009">
    <property type="entry name" value="Sterol 3-beta-glucosyltransferase UGT80A2"/>
    <property type="match status" value="1"/>
</dbReference>
<dbReference type="Gene3D" id="3.40.50.2000">
    <property type="entry name" value="Glycogen Phosphorylase B"/>
    <property type="match status" value="2"/>
</dbReference>
<sequence length="397" mass="40735">MKILIATAGSRGDIAPYTGLGAGLLAAGHDVRVAAQEEFAPMVRAAGLGFRALSAGPRRAPGQGRTLMGSASAFAADLGRGFEDLLEAGTDLMLLSATTAPFGPHLTEATGIPAAGAHLQPNAPTGAFPPVVAGTRSLGRFGNRLAGRFALRMVDRVYAPAVRDLRARLDLPPAHGPEVRRREERAHRPVLHGFSEALVPRPADWRPGLEVVGTWWPYLATRELPPEVEDFLAAGPPPVLVSFGSMASGEGERLSALAVEALRGAGLRGILQSGAAGLAADTDGILTVGDLPHELLLPRTAGVVHHCGAGTSAAAARAGVPSVPVPVTADQPFWAGRLHRAGAAVTPIPFGQLTAARLTAALRALPEATGAAGVAARMATEDGATAAVKAVERLMRG</sequence>
<dbReference type="PANTHER" id="PTHR48050">
    <property type="entry name" value="STEROL 3-BETA-GLUCOSYLTRANSFERASE"/>
    <property type="match status" value="1"/>
</dbReference>
<dbReference type="InterPro" id="IPR004276">
    <property type="entry name" value="GlycoTrans_28_N"/>
</dbReference>
<dbReference type="GO" id="GO:0016758">
    <property type="term" value="F:hexosyltransferase activity"/>
    <property type="evidence" value="ECO:0007669"/>
    <property type="project" value="InterPro"/>
</dbReference>
<evidence type="ECO:0000313" key="4">
    <source>
        <dbReference type="EMBL" id="QNS02479.1"/>
    </source>
</evidence>
<dbReference type="Pfam" id="PF06722">
    <property type="entry name" value="EryCIII-like_C"/>
    <property type="match status" value="1"/>
</dbReference>
<evidence type="ECO:0000259" key="3">
    <source>
        <dbReference type="Pfam" id="PF06722"/>
    </source>
</evidence>
<feature type="domain" description="Erythromycin biosynthesis protein CIII-like C-terminal" evidence="3">
    <location>
        <begin position="281"/>
        <end position="384"/>
    </location>
</feature>
<protein>
    <submittedName>
        <fullName evidence="4">Glycosyltransferase family 1 protein</fullName>
    </submittedName>
</protein>
<evidence type="ECO:0000313" key="5">
    <source>
        <dbReference type="Proteomes" id="UP000516428"/>
    </source>
</evidence>
<dbReference type="CDD" id="cd03784">
    <property type="entry name" value="GT1_Gtf-like"/>
    <property type="match status" value="1"/>
</dbReference>
<keyword evidence="5" id="KW-1185">Reference proteome</keyword>
<dbReference type="EMBL" id="CP061281">
    <property type="protein sequence ID" value="QNS02479.1"/>
    <property type="molecule type" value="Genomic_DNA"/>
</dbReference>
<dbReference type="Proteomes" id="UP000516428">
    <property type="component" value="Chromosome"/>
</dbReference>
<dbReference type="AlphaFoldDB" id="A0A7H1B174"/>
<reference evidence="4 5" key="1">
    <citation type="submission" date="2020-09" db="EMBL/GenBank/DDBJ databases">
        <title>A novel species.</title>
        <authorList>
            <person name="Gao J."/>
        </authorList>
    </citation>
    <scope>NUCLEOTIDE SEQUENCE [LARGE SCALE GENOMIC DNA]</scope>
    <source>
        <strain evidence="4 5">CRXT-Y-14</strain>
    </source>
</reference>
<proteinExistence type="predicted"/>
<dbReference type="Pfam" id="PF03033">
    <property type="entry name" value="Glyco_transf_28"/>
    <property type="match status" value="1"/>
</dbReference>
<dbReference type="InterPro" id="IPR002213">
    <property type="entry name" value="UDP_glucos_trans"/>
</dbReference>
<dbReference type="GO" id="GO:0033072">
    <property type="term" value="P:vancomycin biosynthetic process"/>
    <property type="evidence" value="ECO:0007669"/>
    <property type="project" value="UniProtKB-ARBA"/>
</dbReference>
<evidence type="ECO:0000256" key="1">
    <source>
        <dbReference type="ARBA" id="ARBA00022679"/>
    </source>
</evidence>
<organism evidence="4 5">
    <name type="scientific">Streptomyces xanthii</name>
    <dbReference type="NCBI Taxonomy" id="2768069"/>
    <lineage>
        <taxon>Bacteria</taxon>
        <taxon>Bacillati</taxon>
        <taxon>Actinomycetota</taxon>
        <taxon>Actinomycetes</taxon>
        <taxon>Kitasatosporales</taxon>
        <taxon>Streptomycetaceae</taxon>
        <taxon>Streptomyces</taxon>
    </lineage>
</organism>
<dbReference type="RefSeq" id="WP_188335234.1">
    <property type="nucleotide sequence ID" value="NZ_CP061281.1"/>
</dbReference>
<keyword evidence="1 4" id="KW-0808">Transferase</keyword>
<dbReference type="SUPFAM" id="SSF53756">
    <property type="entry name" value="UDP-Glycosyltransferase/glycogen phosphorylase"/>
    <property type="match status" value="1"/>
</dbReference>
<dbReference type="GO" id="GO:0008194">
    <property type="term" value="F:UDP-glycosyltransferase activity"/>
    <property type="evidence" value="ECO:0007669"/>
    <property type="project" value="InterPro"/>
</dbReference>
<dbReference type="InterPro" id="IPR010610">
    <property type="entry name" value="EryCIII-like_C"/>
</dbReference>
<gene>
    <name evidence="4" type="ORF">IAG42_01840</name>
</gene>
<accession>A0A7H1B174</accession>